<dbReference type="GO" id="GO:0046872">
    <property type="term" value="F:metal ion binding"/>
    <property type="evidence" value="ECO:0007669"/>
    <property type="project" value="UniProtKB-KW"/>
</dbReference>
<comment type="caution">
    <text evidence="3">The sequence shown here is derived from an EMBL/GenBank/DDBJ whole genome shotgun (WGS) entry which is preliminary data.</text>
</comment>
<dbReference type="Gene3D" id="1.10.1200.270">
    <property type="entry name" value="Methyltransferase, alpha-helical capping domain"/>
    <property type="match status" value="1"/>
</dbReference>
<dbReference type="AlphaFoldDB" id="A0AAV7EMN7"/>
<dbReference type="InterPro" id="IPR029063">
    <property type="entry name" value="SAM-dependent_MTases_sf"/>
</dbReference>
<dbReference type="GO" id="GO:0008168">
    <property type="term" value="F:methyltransferase activity"/>
    <property type="evidence" value="ECO:0007669"/>
    <property type="project" value="InterPro"/>
</dbReference>
<gene>
    <name evidence="3" type="ORF">H6P81_009671</name>
</gene>
<evidence type="ECO:0000313" key="4">
    <source>
        <dbReference type="Proteomes" id="UP000825729"/>
    </source>
</evidence>
<dbReference type="InterPro" id="IPR042086">
    <property type="entry name" value="MeTrfase_capping"/>
</dbReference>
<name>A0AAV7EMN7_ARIFI</name>
<evidence type="ECO:0000313" key="3">
    <source>
        <dbReference type="EMBL" id="KAG9449706.1"/>
    </source>
</evidence>
<dbReference type="Proteomes" id="UP000825729">
    <property type="component" value="Unassembled WGS sequence"/>
</dbReference>
<reference evidence="3 4" key="1">
    <citation type="submission" date="2021-07" db="EMBL/GenBank/DDBJ databases">
        <title>The Aristolochia fimbriata genome: insights into angiosperm evolution, floral development and chemical biosynthesis.</title>
        <authorList>
            <person name="Jiao Y."/>
        </authorList>
    </citation>
    <scope>NUCLEOTIDE SEQUENCE [LARGE SCALE GENOMIC DNA]</scope>
    <source>
        <strain evidence="3">IBCAS-2021</strain>
        <tissue evidence="3">Leaf</tissue>
    </source>
</reference>
<evidence type="ECO:0000256" key="2">
    <source>
        <dbReference type="ARBA" id="ARBA00022842"/>
    </source>
</evidence>
<dbReference type="Pfam" id="PF03492">
    <property type="entry name" value="Methyltransf_7"/>
    <property type="match status" value="1"/>
</dbReference>
<evidence type="ECO:0000256" key="1">
    <source>
        <dbReference type="ARBA" id="ARBA00022723"/>
    </source>
</evidence>
<dbReference type="PANTHER" id="PTHR31009">
    <property type="entry name" value="S-ADENOSYL-L-METHIONINE:CARBOXYL METHYLTRANSFERASE FAMILY PROTEIN"/>
    <property type="match status" value="1"/>
</dbReference>
<proteinExistence type="predicted"/>
<keyword evidence="2" id="KW-0460">Magnesium</keyword>
<dbReference type="InterPro" id="IPR005299">
    <property type="entry name" value="MeTrfase_7"/>
</dbReference>
<keyword evidence="4" id="KW-1185">Reference proteome</keyword>
<dbReference type="EMBL" id="JAINDJ010000004">
    <property type="protein sequence ID" value="KAG9449706.1"/>
    <property type="molecule type" value="Genomic_DNA"/>
</dbReference>
<dbReference type="SUPFAM" id="SSF53335">
    <property type="entry name" value="S-adenosyl-L-methionine-dependent methyltransferases"/>
    <property type="match status" value="1"/>
</dbReference>
<keyword evidence="1" id="KW-0479">Metal-binding</keyword>
<protein>
    <submittedName>
        <fullName evidence="3">Uncharacterized protein</fullName>
    </submittedName>
</protein>
<dbReference type="Gene3D" id="3.40.50.150">
    <property type="entry name" value="Vaccinia Virus protein VP39"/>
    <property type="match status" value="1"/>
</dbReference>
<sequence length="396" mass="44179">MGSDAAYGSNLAAQRYQASRGGSALPAPPPPPLMDVERIFHMKEGRGDTSYAKNSTNQRKALEKVKEWRVESIRDVYLSTLPESMGVADLGCSSGPNTFSVLGDLVGAVEEKCRKIKRRPPEFRLFLNDLPSNDFNSIFASLPEFYSRVLNRGGGSDGMAEVFVAAVAGSFYGRLFPRGSLHFVHSSFGLHWLSQVPPELFDDRTEKSINKGKIYISDTSPKKVAEAYSMQFQKDFTLFLDSRSVELIPGGQMVLMALGRPTRDHTNTGNTIYWELLSQAFARMVSMGEIEEDKVESYKTHFYAPSVDEIQELVQKEGSFAVDRLDTFEMGGNYQEDDGKSMAAAVRAIQETLIAHHFGQAILDPLFQIYAQLLDEEMAKQEIKAFALLLILRKLI</sequence>
<organism evidence="3 4">
    <name type="scientific">Aristolochia fimbriata</name>
    <name type="common">White veined hardy Dutchman's pipe vine</name>
    <dbReference type="NCBI Taxonomy" id="158543"/>
    <lineage>
        <taxon>Eukaryota</taxon>
        <taxon>Viridiplantae</taxon>
        <taxon>Streptophyta</taxon>
        <taxon>Embryophyta</taxon>
        <taxon>Tracheophyta</taxon>
        <taxon>Spermatophyta</taxon>
        <taxon>Magnoliopsida</taxon>
        <taxon>Magnoliidae</taxon>
        <taxon>Piperales</taxon>
        <taxon>Aristolochiaceae</taxon>
        <taxon>Aristolochia</taxon>
    </lineage>
</organism>
<accession>A0AAV7EMN7</accession>